<evidence type="ECO:0000313" key="1">
    <source>
        <dbReference type="EMBL" id="AEI88801.1"/>
    </source>
</evidence>
<sequence length="80" mass="9335">MPWRWIWQISFNSPMAVSINPRPARSSCLKAASGFCFLKPCDELNTLIAQCFCLYTTDLRIEGLSNIESVFRQRLDHLYY</sequence>
<gene>
    <name evidence="1" type="ordered locus">midi_00494</name>
</gene>
<dbReference type="EMBL" id="CP002130">
    <property type="protein sequence ID" value="AEI88801.1"/>
    <property type="molecule type" value="Genomic_DNA"/>
</dbReference>
<name>F7XVV2_MIDMI</name>
<accession>F7XVV2</accession>
<dbReference type="HOGENOM" id="CLU_2585790_0_0_5"/>
<protein>
    <submittedName>
        <fullName evidence="1">Uncharacterized protein</fullName>
    </submittedName>
</protein>
<dbReference type="Proteomes" id="UP000006639">
    <property type="component" value="Chromosome"/>
</dbReference>
<reference evidence="1 2" key="1">
    <citation type="journal article" date="2011" name="Mol. Biol. Evol.">
        <title>Phylogenomic evidence for the presence of a flagellum and cbb3 oxidase in the free-living mitochondrial ancestor.</title>
        <authorList>
            <person name="Sassera D."/>
            <person name="Lo N."/>
            <person name="Epis S."/>
            <person name="D'Auria G."/>
            <person name="Montagna M."/>
            <person name="Comandatore F."/>
            <person name="Horner D."/>
            <person name="Pereto J."/>
            <person name="Luciano A.M."/>
            <person name="Franciosi F."/>
            <person name="Ferri E."/>
            <person name="Crotti E."/>
            <person name="Bazzocchi C."/>
            <person name="Daffonchio D."/>
            <person name="Sacchi L."/>
            <person name="Moya A."/>
            <person name="Latorre A."/>
            <person name="Bandi C."/>
        </authorList>
    </citation>
    <scope>NUCLEOTIDE SEQUENCE [LARGE SCALE GENOMIC DNA]</scope>
    <source>
        <strain evidence="1 2">IricVA</strain>
    </source>
</reference>
<organism evidence="1 2">
    <name type="scientific">Midichloria mitochondrii (strain IricVA)</name>
    <dbReference type="NCBI Taxonomy" id="696127"/>
    <lineage>
        <taxon>Bacteria</taxon>
        <taxon>Pseudomonadati</taxon>
        <taxon>Pseudomonadota</taxon>
        <taxon>Alphaproteobacteria</taxon>
        <taxon>Rickettsiales</taxon>
        <taxon>Candidatus Midichloriaceae</taxon>
        <taxon>Candidatus Midichloria</taxon>
    </lineage>
</organism>
<evidence type="ECO:0000313" key="2">
    <source>
        <dbReference type="Proteomes" id="UP000006639"/>
    </source>
</evidence>
<dbReference type="AlphaFoldDB" id="F7XVV2"/>
<keyword evidence="2" id="KW-1185">Reference proteome</keyword>
<dbReference type="KEGG" id="mmn:midi_00494"/>
<proteinExistence type="predicted"/>